<organism evidence="2 3">
    <name type="scientific">Roseateles amylovorans</name>
    <dbReference type="NCBI Taxonomy" id="2978473"/>
    <lineage>
        <taxon>Bacteria</taxon>
        <taxon>Pseudomonadati</taxon>
        <taxon>Pseudomonadota</taxon>
        <taxon>Betaproteobacteria</taxon>
        <taxon>Burkholderiales</taxon>
        <taxon>Sphaerotilaceae</taxon>
        <taxon>Roseateles</taxon>
    </lineage>
</organism>
<reference evidence="2" key="1">
    <citation type="submission" date="2022-10" db="EMBL/GenBank/DDBJ databases">
        <title>Characterization and whole genome sequencing of a new Roseateles species, isolated from fresh water.</title>
        <authorList>
            <person name="Guliayeva D.Y."/>
            <person name="Akhremchuk A.E."/>
            <person name="Sikolenko M.A."/>
            <person name="Valentovich L.N."/>
            <person name="Sidarenka A.V."/>
        </authorList>
    </citation>
    <scope>NUCLEOTIDE SEQUENCE</scope>
    <source>
        <strain evidence="2">BIM B-1768</strain>
    </source>
</reference>
<evidence type="ECO:0000313" key="2">
    <source>
        <dbReference type="EMBL" id="UXH78899.1"/>
    </source>
</evidence>
<gene>
    <name evidence="2" type="ORF">N4261_02855</name>
</gene>
<evidence type="ECO:0008006" key="4">
    <source>
        <dbReference type="Google" id="ProtNLM"/>
    </source>
</evidence>
<keyword evidence="1" id="KW-0472">Membrane</keyword>
<feature type="transmembrane region" description="Helical" evidence="1">
    <location>
        <begin position="57"/>
        <end position="76"/>
    </location>
</feature>
<dbReference type="RefSeq" id="WP_261758730.1">
    <property type="nucleotide sequence ID" value="NZ_CP104562.2"/>
</dbReference>
<keyword evidence="3" id="KW-1185">Reference proteome</keyword>
<accession>A0ABY6B0H8</accession>
<dbReference type="EMBL" id="CP104562">
    <property type="protein sequence ID" value="UXH78899.1"/>
    <property type="molecule type" value="Genomic_DNA"/>
</dbReference>
<dbReference type="Proteomes" id="UP001064933">
    <property type="component" value="Chromosome"/>
</dbReference>
<evidence type="ECO:0000256" key="1">
    <source>
        <dbReference type="SAM" id="Phobius"/>
    </source>
</evidence>
<name>A0ABY6B0H8_9BURK</name>
<keyword evidence="1" id="KW-1133">Transmembrane helix</keyword>
<evidence type="ECO:0000313" key="3">
    <source>
        <dbReference type="Proteomes" id="UP001064933"/>
    </source>
</evidence>
<sequence length="172" mass="19214">MRSDRALWQALIAQSEREASVLLPRIEPHPAAWAVGLAGTALGLWSTRDATLPGRELLGWLALLMVLAAMLMWALWRRRSVGWRLDFDRRRLVPEGEVGTPASLEGPGWRLYCIGGSKRRSLALEFRHEDGGRPLRVLQTRAGADRREHALVSRLADVIANRLAVPREGLSL</sequence>
<protein>
    <recommendedName>
        <fullName evidence="4">DUF2244 domain-containing protein</fullName>
    </recommendedName>
</protein>
<proteinExistence type="predicted"/>
<keyword evidence="1" id="KW-0812">Transmembrane</keyword>